<dbReference type="InterPro" id="IPR015365">
    <property type="entry name" value="Elong-fact-P_C"/>
</dbReference>
<proteinExistence type="predicted"/>
<keyword evidence="2" id="KW-0251">Elongation factor</keyword>
<protein>
    <submittedName>
        <fullName evidence="2">Elongation factor P</fullName>
    </submittedName>
</protein>
<dbReference type="AlphaFoldDB" id="A0A7Y0SIK5"/>
<reference evidence="2 3" key="1">
    <citation type="submission" date="2020-04" db="EMBL/GenBank/DDBJ databases">
        <title>Whole-genome sequencing of Vibrio spp. from China reveals different genetic environments of blaCTX-M-14 among diverse lineages.</title>
        <authorList>
            <person name="Zheng Z."/>
            <person name="Ye L."/>
            <person name="Chen S."/>
        </authorList>
    </citation>
    <scope>NUCLEOTIDE SEQUENCE [LARGE SCALE GENOMIC DNA]</scope>
    <source>
        <strain evidence="2 3">Vb0551</strain>
    </source>
</reference>
<evidence type="ECO:0000313" key="3">
    <source>
        <dbReference type="Proteomes" id="UP000518904"/>
    </source>
</evidence>
<dbReference type="GO" id="GO:0043043">
    <property type="term" value="P:peptide biosynthetic process"/>
    <property type="evidence" value="ECO:0007669"/>
    <property type="project" value="InterPro"/>
</dbReference>
<gene>
    <name evidence="2" type="ORF">HKB16_15010</name>
</gene>
<dbReference type="GO" id="GO:0005737">
    <property type="term" value="C:cytoplasm"/>
    <property type="evidence" value="ECO:0007669"/>
    <property type="project" value="InterPro"/>
</dbReference>
<accession>A0A7Y0SIK5</accession>
<name>A0A7Y0SIK5_VIBPH</name>
<evidence type="ECO:0000313" key="2">
    <source>
        <dbReference type="EMBL" id="NMU84195.1"/>
    </source>
</evidence>
<keyword evidence="2" id="KW-0648">Protein biosynthesis</keyword>
<feature type="domain" description="Elongation factor P C-terminal" evidence="1">
    <location>
        <begin position="1"/>
        <end position="27"/>
    </location>
</feature>
<feature type="non-terminal residue" evidence="2">
    <location>
        <position position="1"/>
    </location>
</feature>
<dbReference type="InterPro" id="IPR012340">
    <property type="entry name" value="NA-bd_OB-fold"/>
</dbReference>
<dbReference type="EMBL" id="JABCLB010001507">
    <property type="protein sequence ID" value="NMU84195.1"/>
    <property type="molecule type" value="Genomic_DNA"/>
</dbReference>
<dbReference type="Gene3D" id="2.40.50.140">
    <property type="entry name" value="Nucleic acid-binding proteins"/>
    <property type="match status" value="1"/>
</dbReference>
<organism evidence="2 3">
    <name type="scientific">Vibrio parahaemolyticus</name>
    <dbReference type="NCBI Taxonomy" id="670"/>
    <lineage>
        <taxon>Bacteria</taxon>
        <taxon>Pseudomonadati</taxon>
        <taxon>Pseudomonadota</taxon>
        <taxon>Gammaproteobacteria</taxon>
        <taxon>Vibrionales</taxon>
        <taxon>Vibrionaceae</taxon>
        <taxon>Vibrio</taxon>
    </lineage>
</organism>
<dbReference type="Proteomes" id="UP000518904">
    <property type="component" value="Unassembled WGS sequence"/>
</dbReference>
<evidence type="ECO:0000259" key="1">
    <source>
        <dbReference type="Pfam" id="PF09285"/>
    </source>
</evidence>
<dbReference type="GO" id="GO:0003746">
    <property type="term" value="F:translation elongation factor activity"/>
    <property type="evidence" value="ECO:0007669"/>
    <property type="project" value="UniProtKB-KW"/>
</dbReference>
<dbReference type="SUPFAM" id="SSF50249">
    <property type="entry name" value="Nucleic acid-binding proteins"/>
    <property type="match status" value="1"/>
</dbReference>
<sequence>AVVRVPLFISIGEVIRVDTRTAEYVGRVK</sequence>
<comment type="caution">
    <text evidence="2">The sequence shown here is derived from an EMBL/GenBank/DDBJ whole genome shotgun (WGS) entry which is preliminary data.</text>
</comment>
<dbReference type="Pfam" id="PF09285">
    <property type="entry name" value="Elong-fact-P_C"/>
    <property type="match status" value="1"/>
</dbReference>